<feature type="region of interest" description="Disordered" evidence="1">
    <location>
        <begin position="134"/>
        <end position="184"/>
    </location>
</feature>
<comment type="caution">
    <text evidence="2">The sequence shown here is derived from an EMBL/GenBank/DDBJ whole genome shotgun (WGS) entry which is preliminary data.</text>
</comment>
<reference evidence="2" key="1">
    <citation type="submission" date="2013-05" db="EMBL/GenBank/DDBJ databases">
        <title>Draft genome sequences of six wheat associated Fusarium spp. isolates.</title>
        <authorList>
            <person name="Moolhuijzen P.M."/>
            <person name="Manners J.M."/>
            <person name="Wilcox S."/>
            <person name="Bellgard M.I."/>
            <person name="Gardiner D.M."/>
        </authorList>
    </citation>
    <scope>NUCLEOTIDE SEQUENCE</scope>
    <source>
        <strain evidence="2">CS3069</strain>
    </source>
</reference>
<dbReference type="AlphaFoldDB" id="A0A090N614"/>
<protein>
    <submittedName>
        <fullName evidence="2">WGS project CBMI000000000 data, contig CS3069_c004142</fullName>
    </submittedName>
</protein>
<dbReference type="EMBL" id="CBMI010004140">
    <property type="protein sequence ID" value="CEG05486.1"/>
    <property type="molecule type" value="Genomic_DNA"/>
</dbReference>
<feature type="compositionally biased region" description="Low complexity" evidence="1">
    <location>
        <begin position="155"/>
        <end position="174"/>
    </location>
</feature>
<evidence type="ECO:0000313" key="2">
    <source>
        <dbReference type="EMBL" id="CEG05486.1"/>
    </source>
</evidence>
<sequence>MAPRLTPYQDLVVSEDAYDNARKKEKMGNFENLKFDKDKKDKGGKAPKFKTTGSDWNRKHLFACHVVVRSKGLDLLPVYRKVDITKLPDLGGKIKLFEEGPQKNKRLEHHMLQENGFDLGLIWTALDNVKVPKSVAEHMPSPTKNTIKRDRRPRATAAAAPKYTAPPESSQEAPPSSPLSRDESFKVAMDEAELRSELHVVTLAVAVIRHIVAYSQPLAAQTGFGIREELGVDLTVKGNLLVNAIDDGGIRYQSLIDGKIDNFIALLEAKKLLQIKTEEGQAYVPDRNLAQMAYEAIMARSKRGRQSSESVVIIYAARIHFCFLQFNVSNGFLDAFLKGETPTDELTVHMTKFFNLDHQPGRQGLAKNVRHLIGMAKEQMSSK</sequence>
<accession>A0A090N614</accession>
<proteinExistence type="predicted"/>
<organism evidence="2">
    <name type="scientific">Fusarium clavum</name>
    <dbReference type="NCBI Taxonomy" id="2594811"/>
    <lineage>
        <taxon>Eukaryota</taxon>
        <taxon>Fungi</taxon>
        <taxon>Dikarya</taxon>
        <taxon>Ascomycota</taxon>
        <taxon>Pezizomycotina</taxon>
        <taxon>Sordariomycetes</taxon>
        <taxon>Hypocreomycetidae</taxon>
        <taxon>Hypocreales</taxon>
        <taxon>Nectriaceae</taxon>
        <taxon>Fusarium</taxon>
        <taxon>Fusarium incarnatum-equiseti species complex</taxon>
    </lineage>
</organism>
<evidence type="ECO:0000256" key="1">
    <source>
        <dbReference type="SAM" id="MobiDB-lite"/>
    </source>
</evidence>
<name>A0A090N614_9HYPO</name>
<gene>
    <name evidence="2" type="ORF">BN850_0117250</name>
</gene>